<evidence type="ECO:0000256" key="1">
    <source>
        <dbReference type="SAM" id="MobiDB-lite"/>
    </source>
</evidence>
<dbReference type="VEuPathDB" id="ToxoDB:CSUI_006065"/>
<keyword evidence="4" id="KW-1185">Reference proteome</keyword>
<dbReference type="OrthoDB" id="332950at2759"/>
<accession>A0A2C6KVS0</accession>
<feature type="region of interest" description="Disordered" evidence="1">
    <location>
        <begin position="872"/>
        <end position="891"/>
    </location>
</feature>
<reference evidence="3 4" key="1">
    <citation type="journal article" date="2017" name="Int. J. Parasitol.">
        <title>The genome of the protozoan parasite Cystoisospora suis and a reverse vaccinology approach to identify vaccine candidates.</title>
        <authorList>
            <person name="Palmieri N."/>
            <person name="Shrestha A."/>
            <person name="Ruttkowski B."/>
            <person name="Beck T."/>
            <person name="Vogl C."/>
            <person name="Tomley F."/>
            <person name="Blake D.P."/>
            <person name="Joachim A."/>
        </authorList>
    </citation>
    <scope>NUCLEOTIDE SEQUENCE [LARGE SCALE GENOMIC DNA]</scope>
    <source>
        <strain evidence="3 4">Wien I</strain>
    </source>
</reference>
<feature type="region of interest" description="Disordered" evidence="1">
    <location>
        <begin position="271"/>
        <end position="311"/>
    </location>
</feature>
<feature type="transmembrane region" description="Helical" evidence="2">
    <location>
        <begin position="90"/>
        <end position="112"/>
    </location>
</feature>
<dbReference type="Proteomes" id="UP000221165">
    <property type="component" value="Unassembled WGS sequence"/>
</dbReference>
<keyword evidence="2" id="KW-0472">Membrane</keyword>
<feature type="transmembrane region" description="Helical" evidence="2">
    <location>
        <begin position="492"/>
        <end position="514"/>
    </location>
</feature>
<feature type="compositionally biased region" description="Basic and acidic residues" evidence="1">
    <location>
        <begin position="907"/>
        <end position="934"/>
    </location>
</feature>
<feature type="compositionally biased region" description="Polar residues" evidence="1">
    <location>
        <begin position="169"/>
        <end position="179"/>
    </location>
</feature>
<feature type="region of interest" description="Disordered" evidence="1">
    <location>
        <begin position="570"/>
        <end position="606"/>
    </location>
</feature>
<feature type="region of interest" description="Disordered" evidence="1">
    <location>
        <begin position="329"/>
        <end position="382"/>
    </location>
</feature>
<feature type="transmembrane region" description="Helical" evidence="2">
    <location>
        <begin position="454"/>
        <end position="480"/>
    </location>
</feature>
<feature type="transmembrane region" description="Helical" evidence="2">
    <location>
        <begin position="708"/>
        <end position="732"/>
    </location>
</feature>
<proteinExistence type="predicted"/>
<keyword evidence="2 3" id="KW-0812">Transmembrane</keyword>
<feature type="compositionally biased region" description="Basic and acidic residues" evidence="1">
    <location>
        <begin position="676"/>
        <end position="689"/>
    </location>
</feature>
<feature type="transmembrane region" description="Helical" evidence="2">
    <location>
        <begin position="526"/>
        <end position="544"/>
    </location>
</feature>
<feature type="compositionally biased region" description="Basic and acidic residues" evidence="1">
    <location>
        <begin position="275"/>
        <end position="286"/>
    </location>
</feature>
<dbReference type="SUPFAM" id="SSF103473">
    <property type="entry name" value="MFS general substrate transporter"/>
    <property type="match status" value="1"/>
</dbReference>
<dbReference type="InterPro" id="IPR036259">
    <property type="entry name" value="MFS_trans_sf"/>
</dbReference>
<dbReference type="RefSeq" id="XP_067921787.1">
    <property type="nucleotide sequence ID" value="XM_068066230.1"/>
</dbReference>
<dbReference type="EMBL" id="MIGC01003025">
    <property type="protein sequence ID" value="PHJ20096.1"/>
    <property type="molecule type" value="Genomic_DNA"/>
</dbReference>
<feature type="compositionally biased region" description="Low complexity" evidence="1">
    <location>
        <begin position="237"/>
        <end position="249"/>
    </location>
</feature>
<feature type="compositionally biased region" description="Low complexity" evidence="1">
    <location>
        <begin position="331"/>
        <end position="342"/>
    </location>
</feature>
<feature type="compositionally biased region" description="Low complexity" evidence="1">
    <location>
        <begin position="291"/>
        <end position="304"/>
    </location>
</feature>
<name>A0A2C6KVS0_9APIC</name>
<feature type="transmembrane region" description="Helical" evidence="2">
    <location>
        <begin position="777"/>
        <end position="800"/>
    </location>
</feature>
<dbReference type="GeneID" id="94429441"/>
<gene>
    <name evidence="3" type="ORF">CSUI_006065</name>
</gene>
<feature type="compositionally biased region" description="Basic and acidic residues" evidence="1">
    <location>
        <begin position="204"/>
        <end position="216"/>
    </location>
</feature>
<feature type="transmembrane region" description="Helical" evidence="2">
    <location>
        <begin position="744"/>
        <end position="765"/>
    </location>
</feature>
<evidence type="ECO:0000256" key="2">
    <source>
        <dbReference type="SAM" id="Phobius"/>
    </source>
</evidence>
<keyword evidence="2" id="KW-1133">Transmembrane helix</keyword>
<comment type="caution">
    <text evidence="3">The sequence shown here is derived from an EMBL/GenBank/DDBJ whole genome shotgun (WGS) entry which is preliminary data.</text>
</comment>
<feature type="region of interest" description="Disordered" evidence="1">
    <location>
        <begin position="638"/>
        <end position="689"/>
    </location>
</feature>
<organism evidence="3 4">
    <name type="scientific">Cystoisospora suis</name>
    <dbReference type="NCBI Taxonomy" id="483139"/>
    <lineage>
        <taxon>Eukaryota</taxon>
        <taxon>Sar</taxon>
        <taxon>Alveolata</taxon>
        <taxon>Apicomplexa</taxon>
        <taxon>Conoidasida</taxon>
        <taxon>Coccidia</taxon>
        <taxon>Eucoccidiorida</taxon>
        <taxon>Eimeriorina</taxon>
        <taxon>Sarcocystidae</taxon>
        <taxon>Cystoisospora</taxon>
    </lineage>
</organism>
<sequence length="1051" mass="113352">MRTLEAFSDTSLARFPSFSPSTEIHSSVPAPSYSLSSPMSSVTPVSSSNHTAALSEGRTDFSFLPVSAPPPIASFSFFFRTLCHETPSLLLFPLSLAWLVSGLCAVIAALYLHQTRGSIMMAPTLLNVQFPLPFSRARGSLLRQSSPLLTVTRRPDDLERKYREKGDSIVSSRVRQATGDTAGGVSALNDYEPPPLIQIASPASDKDQKDSEDKQNHGVAYRAKTGSNKGHQDLKGPSSSPSYLYDSTSSCLPVPSPEMAKPSLGLSHYVKRQSGSKEEGEVHEDKEGEDFSSSSSSVTSPSSASGGGPSFFGQGSACSITSLVRSRRESLLSSAPSGGAPSHPNSTEDRKNTTGSECSRDFFSQDEGRPSLSSASRWTHSKGDDRISHYCVPDRGLMVHAKDPSSQRYDQPPCPVFYNWLRHLAIPRPGGRLSSWMSACWLGRGRSGSRIWRFGSVSALSLAIGGSVCACVQELFLVMALRVAGGPQHARLWPALTSIAYAELPLLLLFAACLRRWRPCLSASRFAGISILVGANVYLALLALSSPSSSPSFLSTNVSLYPTSLQDLPLNTTPSEEGVHRGGGQAASSFYSVEDQRKDRHSALSEDRDQWRVVSLKASHGEKENWRPAKEGMKVTSDILTPDHSTGNEPGSAKRHTSERTVDPPPLLRELTTQETKLKEGKERETETTRKRRVDEYWDDLDNELRKAHWVAVMCAVGALFYSVMASLSLALSLHSGLSILSACVVRFSTQGVVGILGLICGLVWGRLVDMEGDGELTAPCSVAAGLACIAAGVLGPLAAVSMAKSITLSSLLLSTDFRGLCWAVVAFLGVIFYHESVSHAMAAALLAAFAGSALFWWGSVGQSPLGQDVGGYPSTVPRSLRRERGSMSDDNLTQSLCEGLLGGKHGHGENRLEEGGPPEEYRDERNQDSKESTDFAADGGSWCRRESQRHGSRDMLGLYSEDPSEFTERCSTCSGEKDFQRDSSFFDTGRRARRPVEVRGNSELPVLEETGSCCGSPRMESIGEVLGAEGSSLAERGDCSCSSSSLSFYF</sequence>
<evidence type="ECO:0000313" key="3">
    <source>
        <dbReference type="EMBL" id="PHJ20096.1"/>
    </source>
</evidence>
<dbReference type="AlphaFoldDB" id="A0A2C6KVS0"/>
<feature type="compositionally biased region" description="Basic and acidic residues" evidence="1">
    <location>
        <begin position="594"/>
        <end position="606"/>
    </location>
</feature>
<feature type="region of interest" description="Disordered" evidence="1">
    <location>
        <begin position="163"/>
        <end position="249"/>
    </location>
</feature>
<feature type="transmembrane region" description="Helical" evidence="2">
    <location>
        <begin position="812"/>
        <end position="834"/>
    </location>
</feature>
<protein>
    <submittedName>
        <fullName evidence="3">Transmembrane protein</fullName>
    </submittedName>
</protein>
<feature type="region of interest" description="Disordered" evidence="1">
    <location>
        <begin position="900"/>
        <end position="947"/>
    </location>
</feature>
<evidence type="ECO:0000313" key="4">
    <source>
        <dbReference type="Proteomes" id="UP000221165"/>
    </source>
</evidence>
<feature type="transmembrane region" description="Helical" evidence="2">
    <location>
        <begin position="840"/>
        <end position="858"/>
    </location>
</feature>